<accession>A0A8J7KTI1</accession>
<dbReference type="GO" id="GO:0046872">
    <property type="term" value="F:metal ion binding"/>
    <property type="evidence" value="ECO:0007669"/>
    <property type="project" value="UniProtKB-KW"/>
</dbReference>
<feature type="binding site" evidence="2">
    <location>
        <position position="8"/>
    </location>
    <ligand>
        <name>Zn(2+)</name>
        <dbReference type="ChEBI" id="CHEBI:29105"/>
        <label>2</label>
    </ligand>
</feature>
<protein>
    <submittedName>
        <fullName evidence="3">M55 family metallopeptidase</fullName>
    </submittedName>
</protein>
<dbReference type="Gene3D" id="3.30.1360.130">
    <property type="entry name" value="Dipeptide transport protein"/>
    <property type="match status" value="1"/>
</dbReference>
<dbReference type="PIRSF" id="PIRSF015853">
    <property type="entry name" value="Pep_DppA"/>
    <property type="match status" value="1"/>
</dbReference>
<sequence>MKVYISADIEGVSGVVHREHTARDGREHDRARLWMTEEVNAAIRGAKRAGATTIVVNDGHGTMRNIILEKLDADARLISGSPKRYAMMQGIEAQNFDAAIFVGYHTQMGQTGVLNHTFHGGVVQSIRWNGESLGEFGLNAYLAAYFHTPVVFVSGCQYMQEEARHLIPSIETAVVKETIHQVVALNDSPLRAQQKIEDGVFEALMRKNHAMLALPESVTVEMKVSQTVYADAIAILPNVARIDATTVQITVENVEQAYRYVRSWIMMASAVQ</sequence>
<dbReference type="CDD" id="cd08663">
    <property type="entry name" value="DAP_dppA_1"/>
    <property type="match status" value="1"/>
</dbReference>
<dbReference type="InterPro" id="IPR036177">
    <property type="entry name" value="Peptidase_M55_sf"/>
</dbReference>
<feature type="active site" description="Nucleophile" evidence="1">
    <location>
        <position position="116"/>
    </location>
</feature>
<dbReference type="Gene3D" id="3.40.50.10780">
    <property type="entry name" value="Dipeptide transport protein"/>
    <property type="match status" value="1"/>
</dbReference>
<keyword evidence="4" id="KW-1185">Reference proteome</keyword>
<dbReference type="RefSeq" id="WP_194563071.1">
    <property type="nucleotide sequence ID" value="NZ_JADKPV010000004.1"/>
</dbReference>
<dbReference type="InterPro" id="IPR027476">
    <property type="entry name" value="DppA_N"/>
</dbReference>
<feature type="binding site" evidence="2">
    <location>
        <position position="60"/>
    </location>
    <ligand>
        <name>Zn(2+)</name>
        <dbReference type="ChEBI" id="CHEBI:29105"/>
        <label>2</label>
    </ligand>
</feature>
<feature type="binding site" evidence="2">
    <location>
        <position position="8"/>
    </location>
    <ligand>
        <name>Zn(2+)</name>
        <dbReference type="ChEBI" id="CHEBI:29105"/>
        <label>1</label>
    </ligand>
</feature>
<proteinExistence type="predicted"/>
<keyword evidence="2" id="KW-0862">Zinc</keyword>
<dbReference type="Pfam" id="PF04951">
    <property type="entry name" value="Peptidase_M55"/>
    <property type="match status" value="1"/>
</dbReference>
<gene>
    <name evidence="3" type="ORF">IRY55_09485</name>
</gene>
<dbReference type="EMBL" id="JADKPV010000004">
    <property type="protein sequence ID" value="MBF4501594.1"/>
    <property type="molecule type" value="Genomic_DNA"/>
</dbReference>
<dbReference type="AlphaFoldDB" id="A0A8J7KTI1"/>
<dbReference type="SUPFAM" id="SSF63992">
    <property type="entry name" value="Dipeptide transport protein"/>
    <property type="match status" value="1"/>
</dbReference>
<name>A0A8J7KTI1_9BACL</name>
<organism evidence="3 4">
    <name type="scientific">Savagea serpentis</name>
    <dbReference type="NCBI Taxonomy" id="2785297"/>
    <lineage>
        <taxon>Bacteria</taxon>
        <taxon>Bacillati</taxon>
        <taxon>Bacillota</taxon>
        <taxon>Bacilli</taxon>
        <taxon>Bacillales</taxon>
        <taxon>Caryophanaceae</taxon>
        <taxon>Savagea</taxon>
    </lineage>
</organism>
<feature type="binding site" evidence="2">
    <location>
        <position position="10"/>
    </location>
    <ligand>
        <name>Zn(2+)</name>
        <dbReference type="ChEBI" id="CHEBI:29105"/>
        <label>1</label>
    </ligand>
</feature>
<evidence type="ECO:0000313" key="4">
    <source>
        <dbReference type="Proteomes" id="UP000622653"/>
    </source>
</evidence>
<keyword evidence="2" id="KW-0479">Metal-binding</keyword>
<dbReference type="InterPro" id="IPR007035">
    <property type="entry name" value="Peptidase_M55"/>
</dbReference>
<feature type="binding site" evidence="2">
    <location>
        <position position="135"/>
    </location>
    <ligand>
        <name>Zn(2+)</name>
        <dbReference type="ChEBI" id="CHEBI:29105"/>
        <label>2</label>
    </ligand>
</feature>
<evidence type="ECO:0000256" key="1">
    <source>
        <dbReference type="PIRSR" id="PIRSR015853-1"/>
    </source>
</evidence>
<evidence type="ECO:0000313" key="3">
    <source>
        <dbReference type="EMBL" id="MBF4501594.1"/>
    </source>
</evidence>
<comment type="caution">
    <text evidence="3">The sequence shown here is derived from an EMBL/GenBank/DDBJ whole genome shotgun (WGS) entry which is preliminary data.</text>
</comment>
<dbReference type="Proteomes" id="UP000622653">
    <property type="component" value="Unassembled WGS sequence"/>
</dbReference>
<reference evidence="3" key="1">
    <citation type="submission" date="2020-11" db="EMBL/GenBank/DDBJ databases">
        <title>Multidrug resistant novel bacterium Savagea serpentis sp. nov., isolated from the scats of a vine snake (Ahaetulla nasuta).</title>
        <authorList>
            <person name="Venkata Ramana V."/>
            <person name="Vikas Patil S."/>
            <person name="Yogita Lugani V."/>
        </authorList>
    </citation>
    <scope>NUCLEOTIDE SEQUENCE</scope>
    <source>
        <strain evidence="3">SN6</strain>
    </source>
</reference>
<feature type="binding site" evidence="2">
    <location>
        <position position="105"/>
    </location>
    <ligand>
        <name>Zn(2+)</name>
        <dbReference type="ChEBI" id="CHEBI:29105"/>
        <label>2</label>
    </ligand>
</feature>
<evidence type="ECO:0000256" key="2">
    <source>
        <dbReference type="PIRSR" id="PIRSR015853-2"/>
    </source>
</evidence>